<proteinExistence type="predicted"/>
<keyword evidence="1" id="KW-0175">Coiled coil</keyword>
<dbReference type="InterPro" id="IPR011684">
    <property type="entry name" value="NAB"/>
</dbReference>
<dbReference type="GO" id="GO:0003779">
    <property type="term" value="F:actin binding"/>
    <property type="evidence" value="ECO:0007669"/>
    <property type="project" value="InterPro"/>
</dbReference>
<sequence length="368" mass="40750">MRRSAFFSEQCCTRNAQTRSKRKRVPAKAIMMADENGRNGKPSWLLCTIAGPAEAKNKTLEIGKSPVGPPHPCPCSVYIENLDERMRSMMMRESSNDDSFGARANSYYHQRPHLLAFLQDLYTNYLLLADRYCQALTKTASGRRRCSPSPTPDSDAESTLTTEENNAAPTPPEPPAAAHLLVAELVMKDVELDIIADELIAVERVCAESSCKMDLQRNLVDVLESERVILLNDNATLGYRVASLEEENRGLVAESLFLKRKAGELARCVLSRKRGDDPSAGSGGGVCALSRKIEDLQAQIHRLEKRNEELIQVEDAASLGKCFSFNVRNAAVDENRRGGGFGSWWDRLKKFDTSLLCKPKIPSPSAMA</sequence>
<comment type="caution">
    <text evidence="4">The sequence shown here is derived from an EMBL/GenBank/DDBJ whole genome shotgun (WGS) entry which is preliminary data.</text>
</comment>
<evidence type="ECO:0000256" key="1">
    <source>
        <dbReference type="ARBA" id="ARBA00023054"/>
    </source>
</evidence>
<gene>
    <name evidence="4" type="ORF">M569_10973</name>
</gene>
<protein>
    <recommendedName>
        <fullName evidence="3">NAB domain-containing protein</fullName>
    </recommendedName>
</protein>
<keyword evidence="5" id="KW-1185">Reference proteome</keyword>
<reference evidence="4 5" key="1">
    <citation type="journal article" date="2013" name="BMC Genomics">
        <title>The miniature genome of a carnivorous plant Genlisea aurea contains a low number of genes and short non-coding sequences.</title>
        <authorList>
            <person name="Leushkin E.V."/>
            <person name="Sutormin R.A."/>
            <person name="Nabieva E.R."/>
            <person name="Penin A.A."/>
            <person name="Kondrashov A.S."/>
            <person name="Logacheva M.D."/>
        </authorList>
    </citation>
    <scope>NUCLEOTIDE SEQUENCE [LARGE SCALE GENOMIC DNA]</scope>
</reference>
<accession>S8CA67</accession>
<dbReference type="OrthoDB" id="1911293at2759"/>
<evidence type="ECO:0000256" key="2">
    <source>
        <dbReference type="SAM" id="MobiDB-lite"/>
    </source>
</evidence>
<feature type="domain" description="NAB" evidence="3">
    <location>
        <begin position="58"/>
        <end position="139"/>
    </location>
</feature>
<evidence type="ECO:0000313" key="4">
    <source>
        <dbReference type="EMBL" id="EPS63814.1"/>
    </source>
</evidence>
<dbReference type="AlphaFoldDB" id="S8CA67"/>
<dbReference type="Proteomes" id="UP000015453">
    <property type="component" value="Unassembled WGS sequence"/>
</dbReference>
<dbReference type="Pfam" id="PF07765">
    <property type="entry name" value="KIP1"/>
    <property type="match status" value="1"/>
</dbReference>
<dbReference type="PROSITE" id="PS51774">
    <property type="entry name" value="NAB"/>
    <property type="match status" value="1"/>
</dbReference>
<evidence type="ECO:0000313" key="5">
    <source>
        <dbReference type="Proteomes" id="UP000015453"/>
    </source>
</evidence>
<dbReference type="EMBL" id="AUSU01005221">
    <property type="protein sequence ID" value="EPS63814.1"/>
    <property type="molecule type" value="Genomic_DNA"/>
</dbReference>
<feature type="region of interest" description="Disordered" evidence="2">
    <location>
        <begin position="142"/>
        <end position="175"/>
    </location>
</feature>
<name>S8CA67_9LAMI</name>
<organism evidence="4 5">
    <name type="scientific">Genlisea aurea</name>
    <dbReference type="NCBI Taxonomy" id="192259"/>
    <lineage>
        <taxon>Eukaryota</taxon>
        <taxon>Viridiplantae</taxon>
        <taxon>Streptophyta</taxon>
        <taxon>Embryophyta</taxon>
        <taxon>Tracheophyta</taxon>
        <taxon>Spermatophyta</taxon>
        <taxon>Magnoliopsida</taxon>
        <taxon>eudicotyledons</taxon>
        <taxon>Gunneridae</taxon>
        <taxon>Pentapetalae</taxon>
        <taxon>asterids</taxon>
        <taxon>lamiids</taxon>
        <taxon>Lamiales</taxon>
        <taxon>Lentibulariaceae</taxon>
        <taxon>Genlisea</taxon>
    </lineage>
</organism>
<evidence type="ECO:0000259" key="3">
    <source>
        <dbReference type="PROSITE" id="PS51774"/>
    </source>
</evidence>